<dbReference type="EMBL" id="JAZHXI010000009">
    <property type="protein sequence ID" value="KAL2068230.1"/>
    <property type="molecule type" value="Genomic_DNA"/>
</dbReference>
<evidence type="ECO:0000259" key="2">
    <source>
        <dbReference type="PROSITE" id="PS51762"/>
    </source>
</evidence>
<dbReference type="SUPFAM" id="SSF49899">
    <property type="entry name" value="Concanavalin A-like lectins/glucanases"/>
    <property type="match status" value="1"/>
</dbReference>
<feature type="chain" id="PRO_5046503061" description="GH16 domain-containing protein" evidence="1">
    <location>
        <begin position="22"/>
        <end position="363"/>
    </location>
</feature>
<evidence type="ECO:0000313" key="4">
    <source>
        <dbReference type="Proteomes" id="UP001595075"/>
    </source>
</evidence>
<evidence type="ECO:0000256" key="1">
    <source>
        <dbReference type="SAM" id="SignalP"/>
    </source>
</evidence>
<protein>
    <recommendedName>
        <fullName evidence="2">GH16 domain-containing protein</fullName>
    </recommendedName>
</protein>
<accession>A0ABR4CER0</accession>
<name>A0ABR4CER0_9HELO</name>
<proteinExistence type="predicted"/>
<keyword evidence="4" id="KW-1185">Reference proteome</keyword>
<organism evidence="3 4">
    <name type="scientific">Oculimacula yallundae</name>
    <dbReference type="NCBI Taxonomy" id="86028"/>
    <lineage>
        <taxon>Eukaryota</taxon>
        <taxon>Fungi</taxon>
        <taxon>Dikarya</taxon>
        <taxon>Ascomycota</taxon>
        <taxon>Pezizomycotina</taxon>
        <taxon>Leotiomycetes</taxon>
        <taxon>Helotiales</taxon>
        <taxon>Ploettnerulaceae</taxon>
        <taxon>Oculimacula</taxon>
    </lineage>
</organism>
<dbReference type="Gene3D" id="2.60.120.200">
    <property type="match status" value="1"/>
</dbReference>
<dbReference type="Proteomes" id="UP001595075">
    <property type="component" value="Unassembled WGS sequence"/>
</dbReference>
<dbReference type="CDD" id="cd00413">
    <property type="entry name" value="Glyco_hydrolase_16"/>
    <property type="match status" value="1"/>
</dbReference>
<dbReference type="InterPro" id="IPR013320">
    <property type="entry name" value="ConA-like_dom_sf"/>
</dbReference>
<feature type="signal peptide" evidence="1">
    <location>
        <begin position="1"/>
        <end position="21"/>
    </location>
</feature>
<feature type="domain" description="GH16" evidence="2">
    <location>
        <begin position="41"/>
        <end position="287"/>
    </location>
</feature>
<evidence type="ECO:0000313" key="3">
    <source>
        <dbReference type="EMBL" id="KAL2068230.1"/>
    </source>
</evidence>
<dbReference type="Pfam" id="PF00722">
    <property type="entry name" value="Glyco_hydro_16"/>
    <property type="match status" value="1"/>
</dbReference>
<keyword evidence="1" id="KW-0732">Signal</keyword>
<dbReference type="PANTHER" id="PTHR38121:SF5">
    <property type="entry name" value="GH16 DOMAIN-CONTAINING PROTEIN"/>
    <property type="match status" value="1"/>
</dbReference>
<reference evidence="3 4" key="1">
    <citation type="journal article" date="2024" name="Commun. Biol.">
        <title>Comparative genomic analysis of thermophilic fungi reveals convergent evolutionary adaptations and gene losses.</title>
        <authorList>
            <person name="Steindorff A.S."/>
            <person name="Aguilar-Pontes M.V."/>
            <person name="Robinson A.J."/>
            <person name="Andreopoulos B."/>
            <person name="LaButti K."/>
            <person name="Kuo A."/>
            <person name="Mondo S."/>
            <person name="Riley R."/>
            <person name="Otillar R."/>
            <person name="Haridas S."/>
            <person name="Lipzen A."/>
            <person name="Grimwood J."/>
            <person name="Schmutz J."/>
            <person name="Clum A."/>
            <person name="Reid I.D."/>
            <person name="Moisan M.C."/>
            <person name="Butler G."/>
            <person name="Nguyen T.T.M."/>
            <person name="Dewar K."/>
            <person name="Conant G."/>
            <person name="Drula E."/>
            <person name="Henrissat B."/>
            <person name="Hansel C."/>
            <person name="Singer S."/>
            <person name="Hutchinson M.I."/>
            <person name="de Vries R.P."/>
            <person name="Natvig D.O."/>
            <person name="Powell A.J."/>
            <person name="Tsang A."/>
            <person name="Grigoriev I.V."/>
        </authorList>
    </citation>
    <scope>NUCLEOTIDE SEQUENCE [LARGE SCALE GENOMIC DNA]</scope>
    <source>
        <strain evidence="3 4">CBS 494.80</strain>
    </source>
</reference>
<gene>
    <name evidence="3" type="ORF">VTL71DRAFT_16328</name>
</gene>
<comment type="caution">
    <text evidence="3">The sequence shown here is derived from an EMBL/GenBank/DDBJ whole genome shotgun (WGS) entry which is preliminary data.</text>
</comment>
<sequence length="363" mass="40110">MHSRTLFGFFSWAVFFCSVQGICECGFSVNTATSSSNSTQVTYANTIESDFTEIQSDRSDRDWFVLTWNQTTGYLNKIAEAHNVVYNHALVNDSETSRGINGGDPGVELIVRSTVKDGFVSLGEIRTIRKDIMYGSFRASVKFTGINGTCGAFFWYYNATQEIDIEARSSQINTTDNISNVNLVLHSQESLEAGSDAANTSTFETLPLKFLSYEGFHEYRMDWIPGAVTFFIDGKYVFQMNTNIPTVGGRLTFNHWSNGNPGWSGGPPLTDATMTVKYMKAYFNSSIPHVMGNFTKGCTDPTAEKAICKIDDDPAFWITKNGTVAGAGTPPYGPRSSSKRSDVGRTKMSAWCAVSLVVQFFFV</sequence>
<dbReference type="InterPro" id="IPR000757">
    <property type="entry name" value="Beta-glucanase-like"/>
</dbReference>
<dbReference type="PANTHER" id="PTHR38121">
    <property type="entry name" value="GH16 DOMAIN-CONTAINING PROTEIN"/>
    <property type="match status" value="1"/>
</dbReference>
<dbReference type="PROSITE" id="PS51762">
    <property type="entry name" value="GH16_2"/>
    <property type="match status" value="1"/>
</dbReference>